<dbReference type="InterPro" id="IPR028055">
    <property type="entry name" value="YidC/Oxa/ALB_C"/>
</dbReference>
<keyword evidence="6 11" id="KW-1133">Transmembrane helix</keyword>
<comment type="similarity">
    <text evidence="9">Belongs to the OXA1/ALB3/YidC family.</text>
</comment>
<name>A0A6S6R4A4_9FIRM</name>
<organism evidence="12 13">
    <name type="scientific">Anaerocolumna cellulosilytica</name>
    <dbReference type="NCBI Taxonomy" id="433286"/>
    <lineage>
        <taxon>Bacteria</taxon>
        <taxon>Bacillati</taxon>
        <taxon>Bacillota</taxon>
        <taxon>Clostridia</taxon>
        <taxon>Lachnospirales</taxon>
        <taxon>Lachnospiraceae</taxon>
        <taxon>Anaerocolumna</taxon>
    </lineage>
</organism>
<protein>
    <submittedName>
        <fullName evidence="12">Uncharacterized protein</fullName>
    </submittedName>
</protein>
<keyword evidence="7 11" id="KW-0472">Membrane</keyword>
<feature type="transmembrane region" description="Helical" evidence="11">
    <location>
        <begin position="12"/>
        <end position="33"/>
    </location>
</feature>
<dbReference type="GO" id="GO:0005886">
    <property type="term" value="C:plasma membrane"/>
    <property type="evidence" value="ECO:0007669"/>
    <property type="project" value="UniProtKB-SubCell"/>
</dbReference>
<evidence type="ECO:0000313" key="12">
    <source>
        <dbReference type="EMBL" id="BCJ96956.1"/>
    </source>
</evidence>
<keyword evidence="5" id="KW-0653">Protein transport</keyword>
<evidence type="ECO:0000256" key="6">
    <source>
        <dbReference type="ARBA" id="ARBA00022989"/>
    </source>
</evidence>
<feature type="transmembrane region" description="Helical" evidence="11">
    <location>
        <begin position="39"/>
        <end position="59"/>
    </location>
</feature>
<dbReference type="EMBL" id="AP023367">
    <property type="protein sequence ID" value="BCJ96956.1"/>
    <property type="molecule type" value="Genomic_DNA"/>
</dbReference>
<evidence type="ECO:0000256" key="4">
    <source>
        <dbReference type="ARBA" id="ARBA00022692"/>
    </source>
</evidence>
<dbReference type="GO" id="GO:0015031">
    <property type="term" value="P:protein transport"/>
    <property type="evidence" value="ECO:0007669"/>
    <property type="project" value="UniProtKB-KW"/>
</dbReference>
<dbReference type="KEGG" id="acel:acsn021_45250"/>
<dbReference type="CDD" id="cd20070">
    <property type="entry name" value="5TM_YidC_Alb3"/>
    <property type="match status" value="1"/>
</dbReference>
<sequence length="420" mass="46341">MFSVFLTQTGGLLGPIASILGFILNAIYEFLGLFGIQNVAIVIVLFTFIVRGLMIPLTIKQQKFTKLSAKMNPELTKINEKYKGKKDEASVRKMQAETQAVYQKYGASPTAGCLPMLISLPIMFALYQVIYKIPAYVDDIRIAYSGIAEAIMGTSGYVDIMKELGTSVGVKVDGFSEIAANSITLNHMIDIFVKFTSENWKQLVEQFPTVQDIIVTNSNEIMKMHAFIGGLNILDHPGYAFPGVLIPILAAVLQFIQGKQMQANNPQQNKDNPMASSMNAMNTVMPIMSGFFCVMLPIGVGIYWVAGSAFAILQQFVINKHMEKVDVEDLIQKNIAKANKRKAKLGIDPTKSMEELAKKQTKSIEVPDTEVDNSTSSYANSVKKNYEPSNYKKSDVSYQAGSIAANANLLKNRNHDKGDK</sequence>
<dbReference type="AlphaFoldDB" id="A0A6S6R4A4"/>
<evidence type="ECO:0000256" key="7">
    <source>
        <dbReference type="ARBA" id="ARBA00023136"/>
    </source>
</evidence>
<dbReference type="Proteomes" id="UP000515561">
    <property type="component" value="Chromosome"/>
</dbReference>
<keyword evidence="8" id="KW-0143">Chaperone</keyword>
<dbReference type="PANTHER" id="PTHR12428:SF65">
    <property type="entry name" value="CYTOCHROME C OXIDASE ASSEMBLY PROTEIN COX18, MITOCHONDRIAL"/>
    <property type="match status" value="1"/>
</dbReference>
<feature type="region of interest" description="Disordered" evidence="10">
    <location>
        <begin position="358"/>
        <end position="388"/>
    </location>
</feature>
<keyword evidence="3" id="KW-1003">Cell membrane</keyword>
<reference evidence="12 13" key="1">
    <citation type="journal article" date="2016" name="Int. J. Syst. Evol. Microbiol.">
        <title>Descriptions of Anaerotaenia torta gen. nov., sp. nov. and Anaerocolumna cellulosilytica gen. nov., sp. nov. isolated from a methanogenic reactor of cattle waste.</title>
        <authorList>
            <person name="Uek A."/>
            <person name="Ohtaki Y."/>
            <person name="Kaku N."/>
            <person name="Ueki K."/>
        </authorList>
    </citation>
    <scope>NUCLEOTIDE SEQUENCE [LARGE SCALE GENOMIC DNA]</scope>
    <source>
        <strain evidence="12 13">SN021</strain>
    </source>
</reference>
<evidence type="ECO:0000256" key="1">
    <source>
        <dbReference type="ARBA" id="ARBA00004651"/>
    </source>
</evidence>
<dbReference type="GO" id="GO:0032977">
    <property type="term" value="F:membrane insertase activity"/>
    <property type="evidence" value="ECO:0007669"/>
    <property type="project" value="InterPro"/>
</dbReference>
<keyword evidence="2" id="KW-0813">Transport</keyword>
<evidence type="ECO:0000313" key="13">
    <source>
        <dbReference type="Proteomes" id="UP000515561"/>
    </source>
</evidence>
<dbReference type="Pfam" id="PF02096">
    <property type="entry name" value="60KD_IMP"/>
    <property type="match status" value="1"/>
</dbReference>
<evidence type="ECO:0000256" key="2">
    <source>
        <dbReference type="ARBA" id="ARBA00022448"/>
    </source>
</evidence>
<dbReference type="RefSeq" id="WP_184092846.1">
    <property type="nucleotide sequence ID" value="NZ_AP023367.1"/>
</dbReference>
<comment type="subcellular location">
    <subcellularLocation>
        <location evidence="1">Cell membrane</location>
        <topology evidence="1">Multi-pass membrane protein</topology>
    </subcellularLocation>
    <subcellularLocation>
        <location evidence="9">Membrane</location>
        <topology evidence="9">Multi-pass membrane protein</topology>
    </subcellularLocation>
</comment>
<dbReference type="InterPro" id="IPR001708">
    <property type="entry name" value="YidC/ALB3/OXA1/COX18"/>
</dbReference>
<evidence type="ECO:0000256" key="11">
    <source>
        <dbReference type="SAM" id="Phobius"/>
    </source>
</evidence>
<accession>A0A6S6R4A4</accession>
<dbReference type="InterPro" id="IPR047196">
    <property type="entry name" value="YidC_ALB_C"/>
</dbReference>
<evidence type="ECO:0000256" key="5">
    <source>
        <dbReference type="ARBA" id="ARBA00022927"/>
    </source>
</evidence>
<proteinExistence type="inferred from homology"/>
<feature type="compositionally biased region" description="Polar residues" evidence="10">
    <location>
        <begin position="372"/>
        <end position="383"/>
    </location>
</feature>
<dbReference type="GO" id="GO:0051205">
    <property type="term" value="P:protein insertion into membrane"/>
    <property type="evidence" value="ECO:0007669"/>
    <property type="project" value="TreeGrafter"/>
</dbReference>
<feature type="transmembrane region" description="Helical" evidence="11">
    <location>
        <begin position="287"/>
        <end position="313"/>
    </location>
</feature>
<gene>
    <name evidence="12" type="ORF">acsn021_45250</name>
</gene>
<evidence type="ECO:0000256" key="10">
    <source>
        <dbReference type="SAM" id="MobiDB-lite"/>
    </source>
</evidence>
<keyword evidence="4 9" id="KW-0812">Transmembrane</keyword>
<dbReference type="PANTHER" id="PTHR12428">
    <property type="entry name" value="OXA1"/>
    <property type="match status" value="1"/>
</dbReference>
<evidence type="ECO:0000256" key="9">
    <source>
        <dbReference type="RuleBase" id="RU003945"/>
    </source>
</evidence>
<keyword evidence="13" id="KW-1185">Reference proteome</keyword>
<evidence type="ECO:0000256" key="8">
    <source>
        <dbReference type="ARBA" id="ARBA00023186"/>
    </source>
</evidence>
<dbReference type="NCBIfam" id="TIGR03592">
    <property type="entry name" value="yidC_oxa1_cterm"/>
    <property type="match status" value="1"/>
</dbReference>
<evidence type="ECO:0000256" key="3">
    <source>
        <dbReference type="ARBA" id="ARBA00022475"/>
    </source>
</evidence>